<dbReference type="Pfam" id="PF00248">
    <property type="entry name" value="Aldo_ket_red"/>
    <property type="match status" value="1"/>
</dbReference>
<dbReference type="GO" id="GO:0034220">
    <property type="term" value="P:monoatomic ion transmembrane transport"/>
    <property type="evidence" value="ECO:0007669"/>
    <property type="project" value="UniProtKB-KW"/>
</dbReference>
<evidence type="ECO:0000259" key="4">
    <source>
        <dbReference type="Pfam" id="PF00248"/>
    </source>
</evidence>
<evidence type="ECO:0000313" key="5">
    <source>
        <dbReference type="EMBL" id="SUA71317.1"/>
    </source>
</evidence>
<organism evidence="5 6">
    <name type="scientific">Paenibacillus polymyxa</name>
    <name type="common">Bacillus polymyxa</name>
    <dbReference type="NCBI Taxonomy" id="1406"/>
    <lineage>
        <taxon>Bacteria</taxon>
        <taxon>Bacillati</taxon>
        <taxon>Bacillota</taxon>
        <taxon>Bacilli</taxon>
        <taxon>Bacillales</taxon>
        <taxon>Paenibacillaceae</taxon>
        <taxon>Paenibacillus</taxon>
    </lineage>
</organism>
<reference evidence="5 6" key="1">
    <citation type="submission" date="2018-06" db="EMBL/GenBank/DDBJ databases">
        <authorList>
            <consortium name="Pathogen Informatics"/>
            <person name="Doyle S."/>
        </authorList>
    </citation>
    <scope>NUCLEOTIDE SEQUENCE [LARGE SCALE GENOMIC DNA]</scope>
    <source>
        <strain evidence="5 6">NCTC10343</strain>
    </source>
</reference>
<name>A0A378Y4T1_PAEPO</name>
<dbReference type="NCBIfam" id="NF007388">
    <property type="entry name" value="PRK09912.1"/>
    <property type="match status" value="1"/>
</dbReference>
<dbReference type="Gene3D" id="3.20.20.100">
    <property type="entry name" value="NADP-dependent oxidoreductase domain"/>
    <property type="match status" value="1"/>
</dbReference>
<dbReference type="Proteomes" id="UP000254400">
    <property type="component" value="Unassembled WGS sequence"/>
</dbReference>
<keyword evidence="5" id="KW-0813">Transport</keyword>
<dbReference type="GO" id="GO:0051596">
    <property type="term" value="P:methylglyoxal catabolic process"/>
    <property type="evidence" value="ECO:0007669"/>
    <property type="project" value="TreeGrafter"/>
</dbReference>
<dbReference type="GO" id="GO:0016491">
    <property type="term" value="F:oxidoreductase activity"/>
    <property type="evidence" value="ECO:0007669"/>
    <property type="project" value="UniProtKB-KW"/>
</dbReference>
<dbReference type="InterPro" id="IPR036812">
    <property type="entry name" value="NAD(P)_OxRdtase_dom_sf"/>
</dbReference>
<dbReference type="PANTHER" id="PTHR43150">
    <property type="entry name" value="HYPERKINETIC, ISOFORM M"/>
    <property type="match status" value="1"/>
</dbReference>
<proteinExistence type="inferred from homology"/>
<dbReference type="CDD" id="cd19151">
    <property type="entry name" value="AKR_AKR14A2"/>
    <property type="match status" value="1"/>
</dbReference>
<keyword evidence="3" id="KW-0560">Oxidoreductase</keyword>
<feature type="domain" description="NADP-dependent oxidoreductase" evidence="4">
    <location>
        <begin position="28"/>
        <end position="328"/>
    </location>
</feature>
<gene>
    <name evidence="5" type="primary">tas3</name>
    <name evidence="5" type="ORF">NCTC10343_04204</name>
</gene>
<dbReference type="RefSeq" id="WP_019688303.1">
    <property type="nucleotide sequence ID" value="NZ_CP036496.1"/>
</dbReference>
<dbReference type="PANTHER" id="PTHR43150:SF4">
    <property type="entry name" value="L-GLYCERALDEHYDE 3-PHOSPHATE REDUCTASE"/>
    <property type="match status" value="1"/>
</dbReference>
<dbReference type="EMBL" id="UGSC01000001">
    <property type="protein sequence ID" value="SUA71317.1"/>
    <property type="molecule type" value="Genomic_DNA"/>
</dbReference>
<keyword evidence="5" id="KW-0406">Ion transport</keyword>
<evidence type="ECO:0000256" key="2">
    <source>
        <dbReference type="ARBA" id="ARBA00022857"/>
    </source>
</evidence>
<evidence type="ECO:0000256" key="1">
    <source>
        <dbReference type="ARBA" id="ARBA00006515"/>
    </source>
</evidence>
<dbReference type="InterPro" id="IPR023210">
    <property type="entry name" value="NADP_OxRdtase_dom"/>
</dbReference>
<sequence>MVYLAGEDRYESMKYNRTGRSGLKLPAISLGLWHNFGGINNAENGRSMITRSFDLGITHFDLANNYGPPAGSAEEFFGQVLASDMKPYRDELVISTKAGYHMWEGSYGDWGSRKYMISSLDQSLKRMGLDYVDIFYSHRFDPNTPLEETMGALDHIVRSGKALYVGVSNYSAEQTAEAARILKELGTPMLIHQPRYSLLDRWIENGLQDVLDENGIGSIAFCPLAQGLLTNKYLNGIPEDSRAASTSVFLNENHVTPETLRKVRALNQMAAARGQSLAQFSLAWALRGERLTSVLIGASRVSQIEENVEALSNLEFSQEELDRIDSILNAGNGQDGGTA</sequence>
<evidence type="ECO:0000256" key="3">
    <source>
        <dbReference type="ARBA" id="ARBA00023002"/>
    </source>
</evidence>
<protein>
    <submittedName>
        <fullName evidence="5">Voltage-gated potassium channel subunit beta-1 K(+) channel subunit beta-1</fullName>
    </submittedName>
</protein>
<evidence type="ECO:0000313" key="6">
    <source>
        <dbReference type="Proteomes" id="UP000254400"/>
    </source>
</evidence>
<keyword evidence="5" id="KW-0407">Ion channel</keyword>
<keyword evidence="2" id="KW-0521">NADP</keyword>
<dbReference type="GeneID" id="93347533"/>
<dbReference type="SUPFAM" id="SSF51430">
    <property type="entry name" value="NAD(P)-linked oxidoreductase"/>
    <property type="match status" value="1"/>
</dbReference>
<comment type="similarity">
    <text evidence="1">Belongs to the shaker potassium channel beta subunit family.</text>
</comment>
<dbReference type="AlphaFoldDB" id="A0A378Y4T1"/>
<dbReference type="InterPro" id="IPR005399">
    <property type="entry name" value="K_chnl_volt-dep_bsu_KCNAB-rel"/>
</dbReference>
<accession>A0A378Y4T1</accession>